<feature type="non-terminal residue" evidence="2">
    <location>
        <position position="1"/>
    </location>
</feature>
<gene>
    <name evidence="2" type="ORF">Tci_038517</name>
</gene>
<feature type="compositionally biased region" description="Basic and acidic residues" evidence="1">
    <location>
        <begin position="159"/>
        <end position="173"/>
    </location>
</feature>
<organism evidence="2">
    <name type="scientific">Tanacetum cinerariifolium</name>
    <name type="common">Dalmatian daisy</name>
    <name type="synonym">Chrysanthemum cinerariifolium</name>
    <dbReference type="NCBI Taxonomy" id="118510"/>
    <lineage>
        <taxon>Eukaryota</taxon>
        <taxon>Viridiplantae</taxon>
        <taxon>Streptophyta</taxon>
        <taxon>Embryophyta</taxon>
        <taxon>Tracheophyta</taxon>
        <taxon>Spermatophyta</taxon>
        <taxon>Magnoliopsida</taxon>
        <taxon>eudicotyledons</taxon>
        <taxon>Gunneridae</taxon>
        <taxon>Pentapetalae</taxon>
        <taxon>asterids</taxon>
        <taxon>campanulids</taxon>
        <taxon>Asterales</taxon>
        <taxon>Asteraceae</taxon>
        <taxon>Asteroideae</taxon>
        <taxon>Anthemideae</taxon>
        <taxon>Anthemidinae</taxon>
        <taxon>Tanacetum</taxon>
    </lineage>
</organism>
<feature type="compositionally biased region" description="Polar residues" evidence="1">
    <location>
        <begin position="363"/>
        <end position="372"/>
    </location>
</feature>
<proteinExistence type="predicted"/>
<feature type="compositionally biased region" description="Low complexity" evidence="1">
    <location>
        <begin position="122"/>
        <end position="133"/>
    </location>
</feature>
<sequence length="602" mass="68882">VKKKVTLSADDNVISDDPDVALELGKSISQIEAKEAEAVRKVHATHARILTESVSEPTRRRKSGKVTFDPPKNLKSVLSLTLEEQEAANIMKALKESRKSSKRQPGTRGSSEGTGTIPGVLDESTVVSATTSEATEEESEYTKEDDDDENIEWVDTDEKEEKNDEKSIDREKTDDEETNDEFVHSEEYVQDDDEETDDKTHLLELTKKQTPTVDLEQESEKSHLEILKIKKEQAEKQKMLKFTIKSTDKATLKQFNQKSALYQTMHANKSFNRNHANHRLNPTNHRLYHAFIEALIKDENAMDKGVADTVKDHKRKHDDDDEDPPARLNHGKKTNRRRTKESESSKKPSFTKETPKGKAPSKGSKTGRSASTKEPVEEPIVEVVMDDVGDDVVHDDEPQYFSKPKIAKTLNLEWFKQPLRPPTPDPEWNKRQPWFNQMVSATKDPLTFNDFMATLIDFSKYVLNRLKIDNLTQDNLLGPAYNLLKGTCSSSIELEYHFQECFNVLTDKLDWNNPEGDHYPFDLSKPLPLQGHLGHLTVAADYFFNNDLEYLKSFDPERTYITSITKTKASRYEIEWIKGMVPTLWSPTKVWYDKDALKGIKH</sequence>
<dbReference type="EMBL" id="BKCJ010005401">
    <property type="protein sequence ID" value="GEU66539.1"/>
    <property type="molecule type" value="Genomic_DNA"/>
</dbReference>
<evidence type="ECO:0000313" key="2">
    <source>
        <dbReference type="EMBL" id="GEU66539.1"/>
    </source>
</evidence>
<reference evidence="2" key="1">
    <citation type="journal article" date="2019" name="Sci. Rep.">
        <title>Draft genome of Tanacetum cinerariifolium, the natural source of mosquito coil.</title>
        <authorList>
            <person name="Yamashiro T."/>
            <person name="Shiraishi A."/>
            <person name="Satake H."/>
            <person name="Nakayama K."/>
        </authorList>
    </citation>
    <scope>NUCLEOTIDE SEQUENCE</scope>
</reference>
<dbReference type="AlphaFoldDB" id="A0A6L2LZE9"/>
<comment type="caution">
    <text evidence="2">The sequence shown here is derived from an EMBL/GenBank/DDBJ whole genome shotgun (WGS) entry which is preliminary data.</text>
</comment>
<name>A0A6L2LZE9_TANCI</name>
<feature type="compositionally biased region" description="Acidic residues" evidence="1">
    <location>
        <begin position="188"/>
        <end position="197"/>
    </location>
</feature>
<feature type="region of interest" description="Disordered" evidence="1">
    <location>
        <begin position="91"/>
        <end position="197"/>
    </location>
</feature>
<feature type="region of interest" description="Disordered" evidence="1">
    <location>
        <begin position="310"/>
        <end position="379"/>
    </location>
</feature>
<feature type="compositionally biased region" description="Polar residues" evidence="1">
    <location>
        <begin position="103"/>
        <end position="114"/>
    </location>
</feature>
<accession>A0A6L2LZE9</accession>
<feature type="compositionally biased region" description="Acidic residues" evidence="1">
    <location>
        <begin position="134"/>
        <end position="158"/>
    </location>
</feature>
<evidence type="ECO:0000256" key="1">
    <source>
        <dbReference type="SAM" id="MobiDB-lite"/>
    </source>
</evidence>
<feature type="region of interest" description="Disordered" evidence="1">
    <location>
        <begin position="50"/>
        <end position="72"/>
    </location>
</feature>
<protein>
    <submittedName>
        <fullName evidence="2">Uncharacterized protein</fullName>
    </submittedName>
</protein>
<feature type="compositionally biased region" description="Basic residues" evidence="1">
    <location>
        <begin position="329"/>
        <end position="339"/>
    </location>
</feature>